<feature type="region of interest" description="Disordered" evidence="1">
    <location>
        <begin position="75"/>
        <end position="152"/>
    </location>
</feature>
<evidence type="ECO:0000256" key="1">
    <source>
        <dbReference type="SAM" id="MobiDB-lite"/>
    </source>
</evidence>
<protein>
    <submittedName>
        <fullName evidence="2">Uncharacterized protein</fullName>
    </submittedName>
</protein>
<dbReference type="GeneID" id="20090561"/>
<dbReference type="AlphaFoldDB" id="A0A024TD56"/>
<feature type="compositionally biased region" description="Polar residues" evidence="1">
    <location>
        <begin position="105"/>
        <end position="134"/>
    </location>
</feature>
<reference evidence="2" key="1">
    <citation type="submission" date="2013-12" db="EMBL/GenBank/DDBJ databases">
        <title>The Genome Sequence of Aphanomyces invadans NJM9701.</title>
        <authorList>
            <consortium name="The Broad Institute Genomics Platform"/>
            <person name="Russ C."/>
            <person name="Tyler B."/>
            <person name="van West P."/>
            <person name="Dieguez-Uribeondo J."/>
            <person name="Young S.K."/>
            <person name="Zeng Q."/>
            <person name="Gargeya S."/>
            <person name="Fitzgerald M."/>
            <person name="Abouelleil A."/>
            <person name="Alvarado L."/>
            <person name="Chapman S.B."/>
            <person name="Gainer-Dewar J."/>
            <person name="Goldberg J."/>
            <person name="Griggs A."/>
            <person name="Gujja S."/>
            <person name="Hansen M."/>
            <person name="Howarth C."/>
            <person name="Imamovic A."/>
            <person name="Ireland A."/>
            <person name="Larimer J."/>
            <person name="McCowan C."/>
            <person name="Murphy C."/>
            <person name="Pearson M."/>
            <person name="Poon T.W."/>
            <person name="Priest M."/>
            <person name="Roberts A."/>
            <person name="Saif S."/>
            <person name="Shea T."/>
            <person name="Sykes S."/>
            <person name="Wortman J."/>
            <person name="Nusbaum C."/>
            <person name="Birren B."/>
        </authorList>
    </citation>
    <scope>NUCLEOTIDE SEQUENCE [LARGE SCALE GENOMIC DNA]</scope>
    <source>
        <strain evidence="2">NJM9701</strain>
    </source>
</reference>
<organism evidence="2">
    <name type="scientific">Aphanomyces invadans</name>
    <dbReference type="NCBI Taxonomy" id="157072"/>
    <lineage>
        <taxon>Eukaryota</taxon>
        <taxon>Sar</taxon>
        <taxon>Stramenopiles</taxon>
        <taxon>Oomycota</taxon>
        <taxon>Saprolegniomycetes</taxon>
        <taxon>Saprolegniales</taxon>
        <taxon>Verrucalvaceae</taxon>
        <taxon>Aphanomyces</taxon>
    </lineage>
</organism>
<evidence type="ECO:0000313" key="2">
    <source>
        <dbReference type="EMBL" id="ETV92100.1"/>
    </source>
</evidence>
<dbReference type="EMBL" id="KI914003">
    <property type="protein sequence ID" value="ETV92100.1"/>
    <property type="molecule type" value="Genomic_DNA"/>
</dbReference>
<sequence>MPARTTLLPTARGGWHAPPLRPRKSLLCTASKRSYVVAPCLDFNCDPNDEFKHDDGELIYNGQDLPSTVRSNVDVYNTSDDNGLDRDGSVEHAGTSHLKNKSHQSTHSLDGIQRATSSLRSHPRRTTPSDSSVEAITRTPLGASLAMSYNSS</sequence>
<name>A0A024TD56_9STRA</name>
<dbReference type="RefSeq" id="XP_008879262.1">
    <property type="nucleotide sequence ID" value="XM_008881040.1"/>
</dbReference>
<gene>
    <name evidence="2" type="ORF">H310_13511</name>
</gene>
<accession>A0A024TD56</accession>
<dbReference type="VEuPathDB" id="FungiDB:H310_13511"/>
<proteinExistence type="predicted"/>